<dbReference type="Proteomes" id="UP000030765">
    <property type="component" value="Unassembled WGS sequence"/>
</dbReference>
<evidence type="ECO:0000313" key="3">
    <source>
        <dbReference type="EnsemblMetazoa" id="ASIC000043-PA"/>
    </source>
</evidence>
<dbReference type="AlphaFoldDB" id="A0A084V9T3"/>
<dbReference type="EMBL" id="KE523861">
    <property type="protein sequence ID" value="KFB34727.1"/>
    <property type="molecule type" value="Genomic_DNA"/>
</dbReference>
<keyword evidence="4" id="KW-1185">Reference proteome</keyword>
<feature type="region of interest" description="Disordered" evidence="1">
    <location>
        <begin position="14"/>
        <end position="40"/>
    </location>
</feature>
<accession>A0A084V9T3</accession>
<organism evidence="2">
    <name type="scientific">Anopheles sinensis</name>
    <name type="common">Mosquito</name>
    <dbReference type="NCBI Taxonomy" id="74873"/>
    <lineage>
        <taxon>Eukaryota</taxon>
        <taxon>Metazoa</taxon>
        <taxon>Ecdysozoa</taxon>
        <taxon>Arthropoda</taxon>
        <taxon>Hexapoda</taxon>
        <taxon>Insecta</taxon>
        <taxon>Pterygota</taxon>
        <taxon>Neoptera</taxon>
        <taxon>Endopterygota</taxon>
        <taxon>Diptera</taxon>
        <taxon>Nematocera</taxon>
        <taxon>Culicoidea</taxon>
        <taxon>Culicidae</taxon>
        <taxon>Anophelinae</taxon>
        <taxon>Anopheles</taxon>
    </lineage>
</organism>
<dbReference type="EMBL" id="ATLV01000232">
    <property type="status" value="NOT_ANNOTATED_CDS"/>
    <property type="molecule type" value="Genomic_DNA"/>
</dbReference>
<reference evidence="2 4" key="1">
    <citation type="journal article" date="2014" name="BMC Genomics">
        <title>Genome sequence of Anopheles sinensis provides insight into genetics basis of mosquito competence for malaria parasites.</title>
        <authorList>
            <person name="Zhou D."/>
            <person name="Zhang D."/>
            <person name="Ding G."/>
            <person name="Shi L."/>
            <person name="Hou Q."/>
            <person name="Ye Y."/>
            <person name="Xu Y."/>
            <person name="Zhou H."/>
            <person name="Xiong C."/>
            <person name="Li S."/>
            <person name="Yu J."/>
            <person name="Hong S."/>
            <person name="Yu X."/>
            <person name="Zou P."/>
            <person name="Chen C."/>
            <person name="Chang X."/>
            <person name="Wang W."/>
            <person name="Lv Y."/>
            <person name="Sun Y."/>
            <person name="Ma L."/>
            <person name="Shen B."/>
            <person name="Zhu C."/>
        </authorList>
    </citation>
    <scope>NUCLEOTIDE SEQUENCE [LARGE SCALE GENOMIC DNA]</scope>
</reference>
<evidence type="ECO:0000256" key="1">
    <source>
        <dbReference type="SAM" id="MobiDB-lite"/>
    </source>
</evidence>
<gene>
    <name evidence="2" type="ORF">ZHAS_00000043</name>
</gene>
<evidence type="ECO:0000313" key="2">
    <source>
        <dbReference type="EMBL" id="KFB34727.1"/>
    </source>
</evidence>
<reference evidence="3" key="2">
    <citation type="submission" date="2020-05" db="UniProtKB">
        <authorList>
            <consortium name="EnsemblMetazoa"/>
        </authorList>
    </citation>
    <scope>IDENTIFICATION</scope>
</reference>
<dbReference type="VEuPathDB" id="VectorBase:ASIC000043"/>
<sequence length="63" mass="6200">MATALIPAVCIIEPNSIGPQTRQPPVAGSDSGESEADNAPENATCQCIANGGVSQGEGNTVCG</sequence>
<dbReference type="EnsemblMetazoa" id="ASIC000043-RA">
    <property type="protein sequence ID" value="ASIC000043-PA"/>
    <property type="gene ID" value="ASIC000043"/>
</dbReference>
<protein>
    <submittedName>
        <fullName evidence="2 3">Uncharacterized protein</fullName>
    </submittedName>
</protein>
<proteinExistence type="predicted"/>
<name>A0A084V9T3_ANOSI</name>
<evidence type="ECO:0000313" key="4">
    <source>
        <dbReference type="Proteomes" id="UP000030765"/>
    </source>
</evidence>